<gene>
    <name evidence="1" type="ORF">FHS92_001466</name>
</gene>
<proteinExistence type="predicted"/>
<reference evidence="1 2" key="1">
    <citation type="submission" date="2020-08" db="EMBL/GenBank/DDBJ databases">
        <title>Genomic Encyclopedia of Type Strains, Phase IV (KMG-IV): sequencing the most valuable type-strain genomes for metagenomic binning, comparative biology and taxonomic classification.</title>
        <authorList>
            <person name="Goeker M."/>
        </authorList>
    </citation>
    <scope>NUCLEOTIDE SEQUENCE [LARGE SCALE GENOMIC DNA]</scope>
    <source>
        <strain evidence="1 2">DSM 102255</strain>
    </source>
</reference>
<evidence type="ECO:0000313" key="2">
    <source>
        <dbReference type="Proteomes" id="UP000552700"/>
    </source>
</evidence>
<sequence>MKTIFLHAGAHKTGSSSIQTNLAENAKLLSTAGIFYPTGWDEDFTFLHEGFKSSGNANPLAYAMHGDPSGTAPETQRTFDSLFSRIENNDCVILSHEDLVASSECFLYHFKTACDVAGWTLEPVIFIRDQMSWHISNFGQHVRQLRYSGDLEPLVTRSLEHPDWYQKIRRFENVFGSNNIKVKLFDKRIASRGILKMFFSAIDIKIANLKLLSEKKVNFGSDVSDYVLLSYIFRQTIDSLQLRRLEEYVVGNSKTNFRIQMPRTTAHIIQQYYNDGNHSIAERYFNETDQKRFHRSMQAFDEVDDLTGLALQRMMEIFCHWIEDAEKPIP</sequence>
<keyword evidence="2" id="KW-1185">Reference proteome</keyword>
<dbReference type="InterPro" id="IPR027417">
    <property type="entry name" value="P-loop_NTPase"/>
</dbReference>
<dbReference type="SUPFAM" id="SSF52540">
    <property type="entry name" value="P-loop containing nucleoside triphosphate hydrolases"/>
    <property type="match status" value="1"/>
</dbReference>
<accession>A0A841IYR1</accession>
<evidence type="ECO:0000313" key="1">
    <source>
        <dbReference type="EMBL" id="MBB6123737.1"/>
    </source>
</evidence>
<dbReference type="AlphaFoldDB" id="A0A841IYR1"/>
<name>A0A841IYR1_9SPHN</name>
<protein>
    <submittedName>
        <fullName evidence="1">Uncharacterized protein</fullName>
    </submittedName>
</protein>
<dbReference type="Proteomes" id="UP000552700">
    <property type="component" value="Unassembled WGS sequence"/>
</dbReference>
<dbReference type="Gene3D" id="3.40.50.300">
    <property type="entry name" value="P-loop containing nucleotide triphosphate hydrolases"/>
    <property type="match status" value="1"/>
</dbReference>
<dbReference type="EMBL" id="JACIJP010000002">
    <property type="protein sequence ID" value="MBB6123737.1"/>
    <property type="molecule type" value="Genomic_DNA"/>
</dbReference>
<organism evidence="1 2">
    <name type="scientific">Sphingobium subterraneum</name>
    <dbReference type="NCBI Taxonomy" id="627688"/>
    <lineage>
        <taxon>Bacteria</taxon>
        <taxon>Pseudomonadati</taxon>
        <taxon>Pseudomonadota</taxon>
        <taxon>Alphaproteobacteria</taxon>
        <taxon>Sphingomonadales</taxon>
        <taxon>Sphingomonadaceae</taxon>
        <taxon>Sphingobium</taxon>
    </lineage>
</organism>
<dbReference type="RefSeq" id="WP_184079141.1">
    <property type="nucleotide sequence ID" value="NZ_JACIJP010000002.1"/>
</dbReference>
<comment type="caution">
    <text evidence="1">The sequence shown here is derived from an EMBL/GenBank/DDBJ whole genome shotgun (WGS) entry which is preliminary data.</text>
</comment>